<gene>
    <name evidence="7 10" type="primary">purF</name>
    <name evidence="10" type="ORF">WMO45_01335</name>
</gene>
<dbReference type="PANTHER" id="PTHR11907">
    <property type="entry name" value="AMIDOPHOSPHORIBOSYLTRANSFERASE"/>
    <property type="match status" value="1"/>
</dbReference>
<dbReference type="SUPFAM" id="SSF53271">
    <property type="entry name" value="PRTase-like"/>
    <property type="match status" value="1"/>
</dbReference>
<dbReference type="EC" id="2.4.2.14" evidence="7"/>
<keyword evidence="7" id="KW-0460">Magnesium</keyword>
<comment type="similarity">
    <text evidence="2 7 8">In the C-terminal section; belongs to the purine/pyrimidine phosphoribosyltransferase family.</text>
</comment>
<evidence type="ECO:0000256" key="8">
    <source>
        <dbReference type="PIRNR" id="PIRNR000485"/>
    </source>
</evidence>
<comment type="pathway">
    <text evidence="1 7 8">Purine metabolism; IMP biosynthesis via de novo pathway; N(1)-(5-phospho-D-ribosyl)glycinamide from 5-phospho-alpha-D-ribose 1-diphosphate: step 1/2.</text>
</comment>
<feature type="binding site" evidence="7">
    <location>
        <position position="355"/>
    </location>
    <ligand>
        <name>Mg(2+)</name>
        <dbReference type="ChEBI" id="CHEBI:18420"/>
    </ligand>
</feature>
<feature type="binding site" evidence="7">
    <location>
        <position position="445"/>
    </location>
    <ligand>
        <name>[4Fe-4S] cluster</name>
        <dbReference type="ChEBI" id="CHEBI:49883"/>
    </ligand>
</feature>
<evidence type="ECO:0000256" key="4">
    <source>
        <dbReference type="ARBA" id="ARBA00022679"/>
    </source>
</evidence>
<accession>A0ABV1EKN6</accession>
<keyword evidence="11" id="KW-1185">Reference proteome</keyword>
<evidence type="ECO:0000256" key="5">
    <source>
        <dbReference type="ARBA" id="ARBA00022755"/>
    </source>
</evidence>
<reference evidence="10 11" key="1">
    <citation type="submission" date="2024-03" db="EMBL/GenBank/DDBJ databases">
        <title>Human intestinal bacterial collection.</title>
        <authorList>
            <person name="Pauvert C."/>
            <person name="Hitch T.C.A."/>
            <person name="Clavel T."/>
        </authorList>
    </citation>
    <scope>NUCLEOTIDE SEQUENCE [LARGE SCALE GENOMIC DNA]</scope>
    <source>
        <strain evidence="10 11">CLA-AP-H34</strain>
    </source>
</reference>
<dbReference type="NCBIfam" id="TIGR01134">
    <property type="entry name" value="purF"/>
    <property type="match status" value="1"/>
</dbReference>
<protein>
    <recommendedName>
        <fullName evidence="7">Amidophosphoribosyltransferase</fullName>
        <shortName evidence="7">ATase</shortName>
        <ecNumber evidence="7">2.4.2.14</ecNumber>
    </recommendedName>
    <alternativeName>
        <fullName evidence="7">Glutamine phosphoribosylpyrophosphate amidotransferase</fullName>
        <shortName evidence="7">GPATase</shortName>
    </alternativeName>
</protein>
<dbReference type="InterPro" id="IPR005854">
    <property type="entry name" value="PurF"/>
</dbReference>
<feature type="binding site" evidence="7">
    <location>
        <position position="245"/>
    </location>
    <ligand>
        <name>[4Fe-4S] cluster</name>
        <dbReference type="ChEBI" id="CHEBI:49883"/>
    </ligand>
</feature>
<keyword evidence="4 7" id="KW-0808">Transferase</keyword>
<keyword evidence="5 7" id="KW-0658">Purine biosynthesis</keyword>
<keyword evidence="3 7" id="KW-0328">Glycosyltransferase</keyword>
<dbReference type="HAMAP" id="MF_01931">
    <property type="entry name" value="PurF"/>
    <property type="match status" value="1"/>
</dbReference>
<evidence type="ECO:0000259" key="9">
    <source>
        <dbReference type="PROSITE" id="PS51278"/>
    </source>
</evidence>
<feature type="binding site" evidence="7">
    <location>
        <position position="354"/>
    </location>
    <ligand>
        <name>Mg(2+)</name>
        <dbReference type="ChEBI" id="CHEBI:18420"/>
    </ligand>
</feature>
<comment type="caution">
    <text evidence="10">The sequence shown here is derived from an EMBL/GenBank/DDBJ whole genome shotgun (WGS) entry which is preliminary data.</text>
</comment>
<evidence type="ECO:0000256" key="2">
    <source>
        <dbReference type="ARBA" id="ARBA00010138"/>
    </source>
</evidence>
<organism evidence="10 11">
    <name type="scientific">Flavonifractor hominis</name>
    <dbReference type="NCBI Taxonomy" id="3133178"/>
    <lineage>
        <taxon>Bacteria</taxon>
        <taxon>Bacillati</taxon>
        <taxon>Bacillota</taxon>
        <taxon>Clostridia</taxon>
        <taxon>Eubacteriales</taxon>
        <taxon>Oscillospiraceae</taxon>
        <taxon>Flavonifractor</taxon>
    </lineage>
</organism>
<comment type="function">
    <text evidence="7">Catalyzes the formation of phosphoribosylamine from phosphoribosylpyrophosphate (PRPP) and glutamine.</text>
</comment>
<comment type="cofactor">
    <cofactor evidence="7">
        <name>[4Fe-4S] cluster</name>
        <dbReference type="ChEBI" id="CHEBI:49883"/>
    </cofactor>
    <text evidence="7">Binds 1 [4Fe-4S] cluster per subunit.</text>
</comment>
<feature type="binding site" evidence="7">
    <location>
        <position position="292"/>
    </location>
    <ligand>
        <name>Mg(2+)</name>
        <dbReference type="ChEBI" id="CHEBI:18420"/>
    </ligand>
</feature>
<evidence type="ECO:0000256" key="7">
    <source>
        <dbReference type="HAMAP-Rule" id="MF_01931"/>
    </source>
</evidence>
<dbReference type="InterPro" id="IPR029055">
    <property type="entry name" value="Ntn_hydrolases_N"/>
</dbReference>
<dbReference type="SUPFAM" id="SSF56235">
    <property type="entry name" value="N-terminal nucleophile aminohydrolases (Ntn hydrolases)"/>
    <property type="match status" value="1"/>
</dbReference>
<dbReference type="CDD" id="cd00715">
    <property type="entry name" value="GPATase_N"/>
    <property type="match status" value="1"/>
</dbReference>
<evidence type="ECO:0000256" key="1">
    <source>
        <dbReference type="ARBA" id="ARBA00005209"/>
    </source>
</evidence>
<comment type="cofactor">
    <cofactor evidence="7">
        <name>Mg(2+)</name>
        <dbReference type="ChEBI" id="CHEBI:18420"/>
    </cofactor>
    <text evidence="7">Binds 1 Mg(2+) ion per subunit.</text>
</comment>
<dbReference type="InterPro" id="IPR035584">
    <property type="entry name" value="PurF_N"/>
</dbReference>
<feature type="active site" description="Nucleophile" evidence="7">
    <location>
        <position position="7"/>
    </location>
</feature>
<dbReference type="Pfam" id="PF00156">
    <property type="entry name" value="Pribosyltran"/>
    <property type="match status" value="1"/>
</dbReference>
<keyword evidence="7" id="KW-0411">Iron-sulfur</keyword>
<keyword evidence="7" id="KW-0004">4Fe-4S</keyword>
<sequence>MPIHEECGIFGIYDPQGNCARTVYYGLYALQHRGQESCGIAAINNRELSFHKDVGLVGEVFDPETLNRLNGTMAVGHVRYATTGGTQRENAQPLTLNYVKGTLAVAHNGNLVNTKQLRTTFEYRGAIFQTTTDSELIAYAIAQERLRCDSVEEAVCQAVKGLRGAYSLLVMSPQKLIAVRDPWGFRPLCMGRRGDAVIFASESCALNAVGAQFEREVEPGEIVVVEGGTVTSIRENCESATSHMCIFEYIYFARPDSVICGQSVHEARRRAGRLLAKAYPVEADVVIGVPDSGLDAAMGYAEEAGIPYGIGLIKNRYIGRTFITPGQQSREQAVRIKLGPLKSCVDGKRVIMIDDSIVRGTTSRQIVSLLREAGACEVHMRSSAPPFIAPCFFGTDIPDKENLIACRYSVEEIRELIGADSLGFLSLEDLHKIAPDATCGFCDGCFTGRYPISV</sequence>
<dbReference type="CDD" id="cd06223">
    <property type="entry name" value="PRTases_typeI"/>
    <property type="match status" value="1"/>
</dbReference>
<dbReference type="Proteomes" id="UP001440599">
    <property type="component" value="Unassembled WGS sequence"/>
</dbReference>
<dbReference type="PIRSF" id="PIRSF000485">
    <property type="entry name" value="Amd_phspho_trans"/>
    <property type="match status" value="1"/>
</dbReference>
<comment type="catalytic activity">
    <reaction evidence="7 8">
        <text>5-phospho-beta-D-ribosylamine + L-glutamate + diphosphate = 5-phospho-alpha-D-ribose 1-diphosphate + L-glutamine + H2O</text>
        <dbReference type="Rhea" id="RHEA:14905"/>
        <dbReference type="ChEBI" id="CHEBI:15377"/>
        <dbReference type="ChEBI" id="CHEBI:29985"/>
        <dbReference type="ChEBI" id="CHEBI:33019"/>
        <dbReference type="ChEBI" id="CHEBI:58017"/>
        <dbReference type="ChEBI" id="CHEBI:58359"/>
        <dbReference type="ChEBI" id="CHEBI:58681"/>
        <dbReference type="EC" id="2.4.2.14"/>
    </reaction>
</comment>
<dbReference type="RefSeq" id="WP_349138833.1">
    <property type="nucleotide sequence ID" value="NZ_JBBMFT010000001.1"/>
</dbReference>
<dbReference type="Gene3D" id="3.60.20.10">
    <property type="entry name" value="Glutamine Phosphoribosylpyrophosphate, subunit 1, domain 1"/>
    <property type="match status" value="1"/>
</dbReference>
<name>A0ABV1EKN6_9FIRM</name>
<feature type="binding site" evidence="7">
    <location>
        <position position="391"/>
    </location>
    <ligand>
        <name>[4Fe-4S] cluster</name>
        <dbReference type="ChEBI" id="CHEBI:49883"/>
    </ligand>
</feature>
<evidence type="ECO:0000313" key="11">
    <source>
        <dbReference type="Proteomes" id="UP001440599"/>
    </source>
</evidence>
<dbReference type="InterPro" id="IPR000836">
    <property type="entry name" value="PRTase_dom"/>
</dbReference>
<keyword evidence="7" id="KW-0408">Iron</keyword>
<feature type="binding site" evidence="7">
    <location>
        <position position="442"/>
    </location>
    <ligand>
        <name>[4Fe-4S] cluster</name>
        <dbReference type="ChEBI" id="CHEBI:49883"/>
    </ligand>
</feature>
<keyword evidence="6 7" id="KW-0315">Glutamine amidotransferase</keyword>
<proteinExistence type="inferred from homology"/>
<evidence type="ECO:0000256" key="3">
    <source>
        <dbReference type="ARBA" id="ARBA00022676"/>
    </source>
</evidence>
<dbReference type="PROSITE" id="PS51278">
    <property type="entry name" value="GATASE_TYPE_2"/>
    <property type="match status" value="1"/>
</dbReference>
<evidence type="ECO:0000256" key="6">
    <source>
        <dbReference type="ARBA" id="ARBA00022962"/>
    </source>
</evidence>
<feature type="domain" description="Glutamine amidotransferase type-2" evidence="9">
    <location>
        <begin position="7"/>
        <end position="228"/>
    </location>
</feature>
<dbReference type="EMBL" id="JBBMFT010000001">
    <property type="protein sequence ID" value="MEQ2455150.1"/>
    <property type="molecule type" value="Genomic_DNA"/>
</dbReference>
<dbReference type="InterPro" id="IPR029057">
    <property type="entry name" value="PRTase-like"/>
</dbReference>
<dbReference type="InterPro" id="IPR017932">
    <property type="entry name" value="GATase_2_dom"/>
</dbReference>
<dbReference type="GO" id="GO:0004044">
    <property type="term" value="F:amidophosphoribosyltransferase activity"/>
    <property type="evidence" value="ECO:0007669"/>
    <property type="project" value="UniProtKB-EC"/>
</dbReference>
<keyword evidence="7" id="KW-0479">Metal-binding</keyword>
<dbReference type="Gene3D" id="3.40.50.2020">
    <property type="match status" value="1"/>
</dbReference>
<evidence type="ECO:0000313" key="10">
    <source>
        <dbReference type="EMBL" id="MEQ2455150.1"/>
    </source>
</evidence>
<dbReference type="Pfam" id="PF13537">
    <property type="entry name" value="GATase_7"/>
    <property type="match status" value="1"/>
</dbReference>